<protein>
    <submittedName>
        <fullName evidence="3">CPBP family intramembrane metalloprotease</fullName>
    </submittedName>
</protein>
<name>A0ABS2KCZ2_9GAMM</name>
<evidence type="ECO:0000313" key="4">
    <source>
        <dbReference type="Proteomes" id="UP001430193"/>
    </source>
</evidence>
<feature type="transmembrane region" description="Helical" evidence="1">
    <location>
        <begin position="61"/>
        <end position="83"/>
    </location>
</feature>
<dbReference type="EMBL" id="JADIKF010000036">
    <property type="protein sequence ID" value="MBM7129045.1"/>
    <property type="molecule type" value="Genomic_DNA"/>
</dbReference>
<reference evidence="3" key="1">
    <citation type="submission" date="2020-10" db="EMBL/GenBank/DDBJ databases">
        <title>Phylogeny of dyella-like bacteria.</title>
        <authorList>
            <person name="Fu J."/>
        </authorList>
    </citation>
    <scope>NUCLEOTIDE SEQUENCE</scope>
    <source>
        <strain evidence="3">DHON07</strain>
    </source>
</reference>
<keyword evidence="1" id="KW-0812">Transmembrane</keyword>
<evidence type="ECO:0000313" key="3">
    <source>
        <dbReference type="EMBL" id="MBM7129045.1"/>
    </source>
</evidence>
<keyword evidence="3" id="KW-0378">Hydrolase</keyword>
<dbReference type="PANTHER" id="PTHR39430">
    <property type="entry name" value="MEMBRANE-ASSOCIATED PROTEASE-RELATED"/>
    <property type="match status" value="1"/>
</dbReference>
<keyword evidence="4" id="KW-1185">Reference proteome</keyword>
<gene>
    <name evidence="3" type="ORF">ISS99_05880</name>
</gene>
<dbReference type="Proteomes" id="UP001430193">
    <property type="component" value="Unassembled WGS sequence"/>
</dbReference>
<evidence type="ECO:0000259" key="2">
    <source>
        <dbReference type="Pfam" id="PF02517"/>
    </source>
</evidence>
<feature type="transmembrane region" description="Helical" evidence="1">
    <location>
        <begin position="204"/>
        <end position="225"/>
    </location>
</feature>
<keyword evidence="1" id="KW-0472">Membrane</keyword>
<feature type="domain" description="CAAX prenyl protease 2/Lysostaphin resistance protein A-like" evidence="2">
    <location>
        <begin position="145"/>
        <end position="233"/>
    </location>
</feature>
<dbReference type="InterPro" id="IPR003675">
    <property type="entry name" value="Rce1/LyrA-like_dom"/>
</dbReference>
<sequence length="318" mass="34054">MAIPTTAARSRLRAIFRDSDGLYTSWSVLLFMVVTAAVLAVIGHVAFMLHHPLPMRLAMTPGRLIFTESALVFSVLIATVAMGRIEHRSWLDYGWRGPGRAGLFGHGVLAGCVLMALLMGALVVTHGARIHYDGGNGSLLASGAAWVLGFALVALTEETVFRGYLFFLLAKRGGPRFAAITMSLAFGIAHLGNHGENVAGILQVIAFSLVMCLSVWRTGSLWWAWGFHAAWDWSESFLFGAADSGNVMEGHLLTTYSVGPTWLSGGSAGPEGSLIALPLLALMAVWITSVVSKKPRARVRDAATYRDMPAQDQAGLNG</sequence>
<keyword evidence="3" id="KW-0482">Metalloprotease</keyword>
<dbReference type="RefSeq" id="WP_204630656.1">
    <property type="nucleotide sequence ID" value="NZ_BSOC01000007.1"/>
</dbReference>
<accession>A0ABS2KCZ2</accession>
<feature type="transmembrane region" description="Helical" evidence="1">
    <location>
        <begin position="137"/>
        <end position="155"/>
    </location>
</feature>
<evidence type="ECO:0000256" key="1">
    <source>
        <dbReference type="SAM" id="Phobius"/>
    </source>
</evidence>
<keyword evidence="1" id="KW-1133">Transmembrane helix</keyword>
<feature type="transmembrane region" description="Helical" evidence="1">
    <location>
        <begin position="272"/>
        <end position="291"/>
    </location>
</feature>
<dbReference type="PANTHER" id="PTHR39430:SF1">
    <property type="entry name" value="PROTEASE"/>
    <property type="match status" value="1"/>
</dbReference>
<dbReference type="GO" id="GO:0008237">
    <property type="term" value="F:metallopeptidase activity"/>
    <property type="evidence" value="ECO:0007669"/>
    <property type="project" value="UniProtKB-KW"/>
</dbReference>
<organism evidence="3 4">
    <name type="scientific">Dyella mobilis</name>
    <dbReference type="NCBI Taxonomy" id="1849582"/>
    <lineage>
        <taxon>Bacteria</taxon>
        <taxon>Pseudomonadati</taxon>
        <taxon>Pseudomonadota</taxon>
        <taxon>Gammaproteobacteria</taxon>
        <taxon>Lysobacterales</taxon>
        <taxon>Rhodanobacteraceae</taxon>
        <taxon>Dyella</taxon>
    </lineage>
</organism>
<proteinExistence type="predicted"/>
<dbReference type="Pfam" id="PF02517">
    <property type="entry name" value="Rce1-like"/>
    <property type="match status" value="1"/>
</dbReference>
<keyword evidence="3" id="KW-0645">Protease</keyword>
<comment type="caution">
    <text evidence="3">The sequence shown here is derived from an EMBL/GenBank/DDBJ whole genome shotgun (WGS) entry which is preliminary data.</text>
</comment>
<feature type="transmembrane region" description="Helical" evidence="1">
    <location>
        <begin position="103"/>
        <end position="125"/>
    </location>
</feature>
<feature type="transmembrane region" description="Helical" evidence="1">
    <location>
        <begin position="26"/>
        <end position="49"/>
    </location>
</feature>